<dbReference type="OrthoDB" id="270624at2759"/>
<feature type="domain" description="E3 ubiquitin-protein ligase RFWD3-like WD40" evidence="5">
    <location>
        <begin position="268"/>
        <end position="374"/>
    </location>
</feature>
<evidence type="ECO:0000313" key="6">
    <source>
        <dbReference type="EMBL" id="KAA8493780.1"/>
    </source>
</evidence>
<feature type="compositionally biased region" description="Basic and acidic residues" evidence="4">
    <location>
        <begin position="468"/>
        <end position="484"/>
    </location>
</feature>
<dbReference type="SUPFAM" id="SSF50978">
    <property type="entry name" value="WD40 repeat-like"/>
    <property type="match status" value="1"/>
</dbReference>
<keyword evidence="7" id="KW-1185">Reference proteome</keyword>
<dbReference type="Proteomes" id="UP000324585">
    <property type="component" value="Unassembled WGS sequence"/>
</dbReference>
<name>A0A5J4YS91_PORPP</name>
<dbReference type="PANTHER" id="PTHR14091">
    <property type="entry name" value="PERIODIC TRYPTOPHAN PROTEIN 1"/>
    <property type="match status" value="1"/>
</dbReference>
<proteinExistence type="predicted"/>
<dbReference type="PRINTS" id="PR00320">
    <property type="entry name" value="GPROTEINBRPT"/>
</dbReference>
<dbReference type="InterPro" id="IPR036322">
    <property type="entry name" value="WD40_repeat_dom_sf"/>
</dbReference>
<evidence type="ECO:0000256" key="1">
    <source>
        <dbReference type="ARBA" id="ARBA00022574"/>
    </source>
</evidence>
<evidence type="ECO:0000259" key="5">
    <source>
        <dbReference type="Pfam" id="PF23419"/>
    </source>
</evidence>
<dbReference type="InterPro" id="IPR020472">
    <property type="entry name" value="WD40_PAC1"/>
</dbReference>
<dbReference type="PANTHER" id="PTHR14091:SF0">
    <property type="entry name" value="PERIODIC TRYPTOPHAN PROTEIN 1 HOMOLOG"/>
    <property type="match status" value="1"/>
</dbReference>
<feature type="region of interest" description="Disordered" evidence="4">
    <location>
        <begin position="202"/>
        <end position="227"/>
    </location>
</feature>
<feature type="repeat" description="WD" evidence="3">
    <location>
        <begin position="361"/>
        <end position="394"/>
    </location>
</feature>
<evidence type="ECO:0000256" key="4">
    <source>
        <dbReference type="SAM" id="MobiDB-lite"/>
    </source>
</evidence>
<dbReference type="InterPro" id="IPR015943">
    <property type="entry name" value="WD40/YVTN_repeat-like_dom_sf"/>
</dbReference>
<accession>A0A5J4YS91</accession>
<dbReference type="SMART" id="SM00320">
    <property type="entry name" value="WD40"/>
    <property type="match status" value="4"/>
</dbReference>
<dbReference type="OMA" id="CFVPRGV"/>
<reference evidence="7" key="1">
    <citation type="journal article" date="2019" name="Nat. Commun.">
        <title>Expansion of phycobilisome linker gene families in mesophilic red algae.</title>
        <authorList>
            <person name="Lee J."/>
            <person name="Kim D."/>
            <person name="Bhattacharya D."/>
            <person name="Yoon H.S."/>
        </authorList>
    </citation>
    <scope>NUCLEOTIDE SEQUENCE [LARGE SCALE GENOMIC DNA]</scope>
    <source>
        <strain evidence="7">CCMP 1328</strain>
    </source>
</reference>
<feature type="compositionally biased region" description="Acidic residues" evidence="4">
    <location>
        <begin position="38"/>
        <end position="56"/>
    </location>
</feature>
<dbReference type="InterPro" id="IPR056527">
    <property type="entry name" value="WD40_RFWD3"/>
</dbReference>
<dbReference type="PROSITE" id="PS50082">
    <property type="entry name" value="WD_REPEATS_2"/>
    <property type="match status" value="2"/>
</dbReference>
<dbReference type="EMBL" id="VRMN01000006">
    <property type="protein sequence ID" value="KAA8493780.1"/>
    <property type="molecule type" value="Genomic_DNA"/>
</dbReference>
<dbReference type="InterPro" id="IPR044285">
    <property type="entry name" value="PWP1"/>
</dbReference>
<dbReference type="GO" id="GO:0005634">
    <property type="term" value="C:nucleus"/>
    <property type="evidence" value="ECO:0007669"/>
    <property type="project" value="TreeGrafter"/>
</dbReference>
<evidence type="ECO:0000256" key="2">
    <source>
        <dbReference type="ARBA" id="ARBA00022737"/>
    </source>
</evidence>
<evidence type="ECO:0000313" key="7">
    <source>
        <dbReference type="Proteomes" id="UP000324585"/>
    </source>
</evidence>
<dbReference type="PROSITE" id="PS50294">
    <property type="entry name" value="WD_REPEATS_REGION"/>
    <property type="match status" value="2"/>
</dbReference>
<feature type="compositionally biased region" description="Basic residues" evidence="4">
    <location>
        <begin position="216"/>
        <end position="227"/>
    </location>
</feature>
<keyword evidence="1 3" id="KW-0853">WD repeat</keyword>
<dbReference type="AlphaFoldDB" id="A0A5J4YS91"/>
<sequence>MLVSVSWVGREQAQVILAQDEIAADGPGGSKEASSAAMEDDGAGAGDDGLDADTENPQDIISDLLAGNAKGLKVFKSNKEDPFLVDASDAPYDEDDLEDLRIKPTDAQLVCARSSDEVSQIEVYVYESLDDGTNHMYIHHDIILPAMPLCTAWTNYDPRSQSRSANMLAVGTFLPSIDIFDLNMVDELEAFATLGGFVPNTPANESSAAGSQGSRKQGKRKTRLKPQLKLKDSSHSAAVMCLAWNPLDPEYLASGSADETIKCWDVDSAHCVQTLSHHKNKVQSVAWHPSERGCLLTGSFDRTASVVDVRSEVVACTASLSSDIESCAWSTRDTNCFYACTEGGLVQLFDVRNVSKARWELQAHAGPVSAFSISTCVQGLFATGSTDHVLKVWDESATSDVPALLLAKNANAGAIFGLAWSTDQETSLSLGVVGSKGRLRVRNLAAVTYGLKGKLDASRVSSVVWHRAKAEGEQAKGEKGRESRNTPAMRDEDDESEDPDEEEDSSDGE</sequence>
<keyword evidence="2" id="KW-0677">Repeat</keyword>
<feature type="compositionally biased region" description="Polar residues" evidence="4">
    <location>
        <begin position="202"/>
        <end position="215"/>
    </location>
</feature>
<dbReference type="InterPro" id="IPR001680">
    <property type="entry name" value="WD40_rpt"/>
</dbReference>
<comment type="caution">
    <text evidence="6">The sequence shown here is derived from an EMBL/GenBank/DDBJ whole genome shotgun (WGS) entry which is preliminary data.</text>
</comment>
<dbReference type="Pfam" id="PF23419">
    <property type="entry name" value="WD40_RFWD3"/>
    <property type="match status" value="1"/>
</dbReference>
<dbReference type="Pfam" id="PF00400">
    <property type="entry name" value="WD40"/>
    <property type="match status" value="1"/>
</dbReference>
<organism evidence="6 7">
    <name type="scientific">Porphyridium purpureum</name>
    <name type="common">Red alga</name>
    <name type="synonym">Porphyridium cruentum</name>
    <dbReference type="NCBI Taxonomy" id="35688"/>
    <lineage>
        <taxon>Eukaryota</taxon>
        <taxon>Rhodophyta</taxon>
        <taxon>Bangiophyceae</taxon>
        <taxon>Porphyridiales</taxon>
        <taxon>Porphyridiaceae</taxon>
        <taxon>Porphyridium</taxon>
    </lineage>
</organism>
<feature type="region of interest" description="Disordered" evidence="4">
    <location>
        <begin position="20"/>
        <end position="56"/>
    </location>
</feature>
<dbReference type="Gene3D" id="2.130.10.10">
    <property type="entry name" value="YVTN repeat-like/Quinoprotein amine dehydrogenase"/>
    <property type="match status" value="1"/>
</dbReference>
<feature type="region of interest" description="Disordered" evidence="4">
    <location>
        <begin position="468"/>
        <end position="509"/>
    </location>
</feature>
<gene>
    <name evidence="6" type="ORF">FVE85_4917</name>
</gene>
<feature type="repeat" description="WD" evidence="3">
    <location>
        <begin position="232"/>
        <end position="274"/>
    </location>
</feature>
<feature type="compositionally biased region" description="Acidic residues" evidence="4">
    <location>
        <begin position="491"/>
        <end position="509"/>
    </location>
</feature>
<dbReference type="GO" id="GO:0006364">
    <property type="term" value="P:rRNA processing"/>
    <property type="evidence" value="ECO:0007669"/>
    <property type="project" value="InterPro"/>
</dbReference>
<evidence type="ECO:0000256" key="3">
    <source>
        <dbReference type="PROSITE-ProRule" id="PRU00221"/>
    </source>
</evidence>
<protein>
    <submittedName>
        <fullName evidence="6">Putative WD repeat-containing protein</fullName>
    </submittedName>
</protein>